<gene>
    <name evidence="1" type="ORF">GA0061099_1011126</name>
</gene>
<evidence type="ECO:0000313" key="2">
    <source>
        <dbReference type="Proteomes" id="UP000183174"/>
    </source>
</evidence>
<dbReference type="RefSeq" id="WP_036027868.1">
    <property type="nucleotide sequence ID" value="NZ_FMAE01000011.1"/>
</dbReference>
<proteinExistence type="predicted"/>
<dbReference type="AlphaFoldDB" id="A0A1C3XC19"/>
<organism evidence="1 2">
    <name type="scientific">Bradyrhizobium yuanmingense</name>
    <dbReference type="NCBI Taxonomy" id="108015"/>
    <lineage>
        <taxon>Bacteria</taxon>
        <taxon>Pseudomonadati</taxon>
        <taxon>Pseudomonadota</taxon>
        <taxon>Alphaproteobacteria</taxon>
        <taxon>Hyphomicrobiales</taxon>
        <taxon>Nitrobacteraceae</taxon>
        <taxon>Bradyrhizobium</taxon>
    </lineage>
</organism>
<accession>A0A1C3XC19</accession>
<evidence type="ECO:0008006" key="3">
    <source>
        <dbReference type="Google" id="ProtNLM"/>
    </source>
</evidence>
<evidence type="ECO:0000313" key="1">
    <source>
        <dbReference type="EMBL" id="SCB49656.1"/>
    </source>
</evidence>
<name>A0A1C3XC19_9BRAD</name>
<sequence>MTRLIVTTDSSAAGAIQRAGLADLVLAIERRLVWGPPPTQTECQAFFSPRVAQPNGLHWLDDTPVWRLERSGVKGRGLIDLLSECGSAELWMGPEPNAQLLLLWLLDHCGIEEAALSKLAIRHLDLAVGDVAPTQLAKLNPPIVKLTKDHLELAGRAWRAYRAPTPQAWFDLLETDLRLLPQLERCVVDLLEELPNVTSGLGATETRILELIAPGEVQPFDVFPGYQKPNERRVFDYWEVGALLDGLARCERAAVAGLDEGPFSLEMHDDSSRLQRYKQSRLSLTAFGKAVLGGDENFCRHNRIDRWWGGIHLTNDRLWQWDPEALSLIAPD</sequence>
<dbReference type="EMBL" id="FMAE01000011">
    <property type="protein sequence ID" value="SCB49656.1"/>
    <property type="molecule type" value="Genomic_DNA"/>
</dbReference>
<dbReference type="Proteomes" id="UP000183174">
    <property type="component" value="Unassembled WGS sequence"/>
</dbReference>
<protein>
    <recommendedName>
        <fullName evidence="3">DUF1835 domain-containing protein</fullName>
    </recommendedName>
</protein>
<reference evidence="1 2" key="1">
    <citation type="submission" date="2016-08" db="EMBL/GenBank/DDBJ databases">
        <authorList>
            <person name="Seilhamer J.J."/>
        </authorList>
    </citation>
    <scope>NUCLEOTIDE SEQUENCE [LARGE SCALE GENOMIC DNA]</scope>
    <source>
        <strain evidence="1 2">CCBAU 10071</strain>
    </source>
</reference>